<dbReference type="AlphaFoldDB" id="A0A5C4LVP1"/>
<dbReference type="PANTHER" id="PTHR42763:SF2">
    <property type="entry name" value="ADP-GLUCOSE PHOSPHORYLASE"/>
    <property type="match status" value="1"/>
</dbReference>
<organism evidence="6 7">
    <name type="scientific">Amycolatopsis alkalitolerans</name>
    <dbReference type="NCBI Taxonomy" id="2547244"/>
    <lineage>
        <taxon>Bacteria</taxon>
        <taxon>Bacillati</taxon>
        <taxon>Actinomycetota</taxon>
        <taxon>Actinomycetes</taxon>
        <taxon>Pseudonocardiales</taxon>
        <taxon>Pseudonocardiaceae</taxon>
        <taxon>Amycolatopsis</taxon>
    </lineage>
</organism>
<proteinExistence type="predicted"/>
<keyword evidence="3" id="KW-0119">Carbohydrate metabolism</keyword>
<evidence type="ECO:0000256" key="1">
    <source>
        <dbReference type="ARBA" id="ARBA00022679"/>
    </source>
</evidence>
<evidence type="ECO:0000256" key="4">
    <source>
        <dbReference type="PIRSR" id="PIRSR000808-1"/>
    </source>
</evidence>
<dbReference type="PANTHER" id="PTHR42763">
    <property type="entry name" value="ADP-GLUCOSE PHOSPHORYLASE"/>
    <property type="match status" value="1"/>
</dbReference>
<dbReference type="InterPro" id="IPR036265">
    <property type="entry name" value="HIT-like_sf"/>
</dbReference>
<evidence type="ECO:0000313" key="7">
    <source>
        <dbReference type="Proteomes" id="UP000305546"/>
    </source>
</evidence>
<name>A0A5C4LVP1_9PSEU</name>
<dbReference type="SUPFAM" id="SSF54197">
    <property type="entry name" value="HIT-like"/>
    <property type="match status" value="2"/>
</dbReference>
<dbReference type="InterPro" id="IPR053177">
    <property type="entry name" value="ADP-glucose_phosphorylase"/>
</dbReference>
<dbReference type="RefSeq" id="WP_139099656.1">
    <property type="nucleotide sequence ID" value="NZ_VDFW01000031.1"/>
</dbReference>
<feature type="domain" description="Galactose-1-phosphate uridyl transferase N-terminal" evidence="5">
    <location>
        <begin position="80"/>
        <end position="142"/>
    </location>
</feature>
<keyword evidence="2 6" id="KW-0548">Nucleotidyltransferase</keyword>
<dbReference type="InterPro" id="IPR001937">
    <property type="entry name" value="GalP_UDPtransf1"/>
</dbReference>
<comment type="caution">
    <text evidence="6">The sequence shown here is derived from an EMBL/GenBank/DDBJ whole genome shotgun (WGS) entry which is preliminary data.</text>
</comment>
<keyword evidence="1 6" id="KW-0808">Transferase</keyword>
<dbReference type="GO" id="GO:0006012">
    <property type="term" value="P:galactose metabolic process"/>
    <property type="evidence" value="ECO:0007669"/>
    <property type="project" value="InterPro"/>
</dbReference>
<dbReference type="Gene3D" id="3.30.428.10">
    <property type="entry name" value="HIT-like"/>
    <property type="match status" value="3"/>
</dbReference>
<accession>A0A5C4LVP1</accession>
<evidence type="ECO:0000256" key="2">
    <source>
        <dbReference type="ARBA" id="ARBA00022695"/>
    </source>
</evidence>
<evidence type="ECO:0000256" key="3">
    <source>
        <dbReference type="ARBA" id="ARBA00023277"/>
    </source>
</evidence>
<feature type="active site" description="Tele-UMP-histidine intermediate" evidence="4">
    <location>
        <position position="139"/>
    </location>
</feature>
<keyword evidence="7" id="KW-1185">Reference proteome</keyword>
<dbReference type="EMBL" id="VDFW01000031">
    <property type="protein sequence ID" value="TNC21826.1"/>
    <property type="molecule type" value="Genomic_DNA"/>
</dbReference>
<dbReference type="OrthoDB" id="9769064at2"/>
<sequence length="309" mass="33971">MTTTRQWHGGELRWDHLGGDWAVLAPGRAGRPGDVPDACPFCPGHNEDTPQETWRLPGPGEPGWRLRAVRNRYALSDHHEVLIESPHHDWDIAVATDEEVTDLLRAWQIRHRALRQDAAQVVVFRNRGSAAGTSLSHPHSQIAGLPVLSTAVRRELTVMREHYDRTGRPFAADLLTGELAAGDRVVLAGARAVAYSPFAPAAEFEVRIAPTRHRADFAAVPDEELPSVAHVLRRVLAALRDELGDPAYNLILHTAPAGLEHVPYLTWWLRIHPRLALPAGLELATGVPVITVLPEDAAKRLRAHLGDAG</sequence>
<gene>
    <name evidence="6" type="ORF">FG385_27295</name>
</gene>
<protein>
    <submittedName>
        <fullName evidence="6">Galactose-1-phosphate uridylyltransferase</fullName>
    </submittedName>
</protein>
<dbReference type="Proteomes" id="UP000305546">
    <property type="component" value="Unassembled WGS sequence"/>
</dbReference>
<dbReference type="InterPro" id="IPR005849">
    <property type="entry name" value="GalP_Utransf_N"/>
</dbReference>
<evidence type="ECO:0000313" key="6">
    <source>
        <dbReference type="EMBL" id="TNC21826.1"/>
    </source>
</evidence>
<dbReference type="GO" id="GO:0008270">
    <property type="term" value="F:zinc ion binding"/>
    <property type="evidence" value="ECO:0007669"/>
    <property type="project" value="InterPro"/>
</dbReference>
<reference evidence="6 7" key="1">
    <citation type="submission" date="2019-06" db="EMBL/GenBank/DDBJ databases">
        <title>Amycolatopsis alkalitolerans sp. nov., isolated from Gastrodia elata Blume.</title>
        <authorList>
            <person name="Narsing Rao M.P."/>
            <person name="Li W.J."/>
        </authorList>
    </citation>
    <scope>NUCLEOTIDE SEQUENCE [LARGE SCALE GENOMIC DNA]</scope>
    <source>
        <strain evidence="6 7">SYSUP0005</strain>
    </source>
</reference>
<evidence type="ECO:0000259" key="5">
    <source>
        <dbReference type="Pfam" id="PF01087"/>
    </source>
</evidence>
<dbReference type="GO" id="GO:0008108">
    <property type="term" value="F:UDP-glucose:hexose-1-phosphate uridylyltransferase activity"/>
    <property type="evidence" value="ECO:0007669"/>
    <property type="project" value="InterPro"/>
</dbReference>
<dbReference type="PIRSF" id="PIRSF000808">
    <property type="entry name" value="GalT"/>
    <property type="match status" value="1"/>
</dbReference>
<dbReference type="Pfam" id="PF01087">
    <property type="entry name" value="GalP_UDP_transf"/>
    <property type="match status" value="1"/>
</dbReference>